<evidence type="ECO:0000313" key="3">
    <source>
        <dbReference type="Proteomes" id="UP001461960"/>
    </source>
</evidence>
<proteinExistence type="predicted"/>
<organism evidence="2 3">
    <name type="scientific">Psychrobacter saeujeotis</name>
    <dbReference type="NCBI Taxonomy" id="3143436"/>
    <lineage>
        <taxon>Bacteria</taxon>
        <taxon>Pseudomonadati</taxon>
        <taxon>Pseudomonadota</taxon>
        <taxon>Gammaproteobacteria</taxon>
        <taxon>Moraxellales</taxon>
        <taxon>Moraxellaceae</taxon>
        <taxon>Psychrobacter</taxon>
    </lineage>
</organism>
<evidence type="ECO:0000313" key="2">
    <source>
        <dbReference type="EMBL" id="MEN2751584.1"/>
    </source>
</evidence>
<reference evidence="2 3" key="1">
    <citation type="submission" date="2024-05" db="EMBL/GenBank/DDBJ databases">
        <authorList>
            <person name="Kim H.-Y."/>
            <person name="Kim E."/>
            <person name="Cai Y."/>
            <person name="Yang S.-M."/>
            <person name="Lee W."/>
        </authorList>
    </citation>
    <scope>NUCLEOTIDE SEQUENCE [LARGE SCALE GENOMIC DNA]</scope>
    <source>
        <strain evidence="2 3">FBL11</strain>
    </source>
</reference>
<comment type="caution">
    <text evidence="2">The sequence shown here is derived from an EMBL/GenBank/DDBJ whole genome shotgun (WGS) entry which is preliminary data.</text>
</comment>
<dbReference type="Pfam" id="PF18475">
    <property type="entry name" value="PIN7"/>
    <property type="match status" value="1"/>
</dbReference>
<dbReference type="EMBL" id="JBDGHN010000002">
    <property type="protein sequence ID" value="MEN2751584.1"/>
    <property type="molecule type" value="Genomic_DNA"/>
</dbReference>
<keyword evidence="3" id="KW-1185">Reference proteome</keyword>
<feature type="domain" description="PIN-like" evidence="1">
    <location>
        <begin position="5"/>
        <end position="104"/>
    </location>
</feature>
<dbReference type="RefSeq" id="WP_299219123.1">
    <property type="nucleotide sequence ID" value="NZ_JBDGHN010000002.1"/>
</dbReference>
<dbReference type="InterPro" id="IPR041494">
    <property type="entry name" value="PIN7"/>
</dbReference>
<protein>
    <submittedName>
        <fullName evidence="2">PIN domain-containing protein</fullName>
    </submittedName>
</protein>
<sequence length="413" mass="46694">MKHILIDYENIQPKSFEGMDTKECHVWLFLGIHQQKSLPLGLVEALLEFNSDNVHIIKMQHAGKNALDFYLSFYLGKISEIDAQADVCILARDSGYDILVEHLNTVYDGMAITRAADANQLSLAYEVENTIEADIEQTQLIVDTSQNEVFYDDTNSDDLVETKIAAVLISEEQTPQSVIHDCYVLVFDSIVNRKMFLPSYKSNLLSAMKKYALAEALVKFDESEQNNIVEKVFDKFIKKGLIELDSKNEKLCYNTDSQGILNLVTEKVLLSKAKTMTGLTNVIKQKLASYRQENDESQVNLVITWLKNQGLIKQNNQSVCYPTLDDLSVHKTKTNVKNVSSKTIDQRTVYQCAIASIKDRPVSSRPAKKSSLINYLNSHLRDEDSKTIDNIVKQMVGNQVVTISSNNKLSYNI</sequence>
<accession>A0ABU9X850</accession>
<evidence type="ECO:0000259" key="1">
    <source>
        <dbReference type="Pfam" id="PF18475"/>
    </source>
</evidence>
<dbReference type="Proteomes" id="UP001461960">
    <property type="component" value="Unassembled WGS sequence"/>
</dbReference>
<gene>
    <name evidence="2" type="ORF">AAIR29_08050</name>
</gene>
<name>A0ABU9X850_9GAMM</name>